<dbReference type="AlphaFoldDB" id="A0A8T2QZ28"/>
<dbReference type="EMBL" id="CM035436">
    <property type="protein sequence ID" value="KAH7288701.1"/>
    <property type="molecule type" value="Genomic_DNA"/>
</dbReference>
<protein>
    <submittedName>
        <fullName evidence="1">Uncharacterized protein</fullName>
    </submittedName>
</protein>
<name>A0A8T2QZ28_CERRI</name>
<accession>A0A8T2QZ28</accession>
<reference evidence="1" key="1">
    <citation type="submission" date="2021-08" db="EMBL/GenBank/DDBJ databases">
        <title>WGS assembly of Ceratopteris richardii.</title>
        <authorList>
            <person name="Marchant D.B."/>
            <person name="Chen G."/>
            <person name="Jenkins J."/>
            <person name="Shu S."/>
            <person name="Leebens-Mack J."/>
            <person name="Grimwood J."/>
            <person name="Schmutz J."/>
            <person name="Soltis P."/>
            <person name="Soltis D."/>
            <person name="Chen Z.-H."/>
        </authorList>
    </citation>
    <scope>NUCLEOTIDE SEQUENCE</scope>
    <source>
        <strain evidence="1">Whitten #5841</strain>
        <tissue evidence="1">Leaf</tissue>
    </source>
</reference>
<evidence type="ECO:0000313" key="1">
    <source>
        <dbReference type="EMBL" id="KAH7288701.1"/>
    </source>
</evidence>
<comment type="caution">
    <text evidence="1">The sequence shown here is derived from an EMBL/GenBank/DDBJ whole genome shotgun (WGS) entry which is preliminary data.</text>
</comment>
<dbReference type="Proteomes" id="UP000825935">
    <property type="component" value="Chromosome 31"/>
</dbReference>
<gene>
    <name evidence="1" type="ORF">KP509_31G037500</name>
</gene>
<proteinExistence type="predicted"/>
<keyword evidence="2" id="KW-1185">Reference proteome</keyword>
<organism evidence="1 2">
    <name type="scientific">Ceratopteris richardii</name>
    <name type="common">Triangle waterfern</name>
    <dbReference type="NCBI Taxonomy" id="49495"/>
    <lineage>
        <taxon>Eukaryota</taxon>
        <taxon>Viridiplantae</taxon>
        <taxon>Streptophyta</taxon>
        <taxon>Embryophyta</taxon>
        <taxon>Tracheophyta</taxon>
        <taxon>Polypodiopsida</taxon>
        <taxon>Polypodiidae</taxon>
        <taxon>Polypodiales</taxon>
        <taxon>Pteridineae</taxon>
        <taxon>Pteridaceae</taxon>
        <taxon>Parkerioideae</taxon>
        <taxon>Ceratopteris</taxon>
    </lineage>
</organism>
<evidence type="ECO:0000313" key="2">
    <source>
        <dbReference type="Proteomes" id="UP000825935"/>
    </source>
</evidence>
<sequence length="133" mass="14055">MVKACLLATDETPESILEVLCSHGYVIRRIACVQGMTIVAGATSTVGSTELLPVELIFCTKGPVAAGCCSSPTREGMGLQRSAGRKKSKESMGNCVGEVCDSSRRDMCNWVVYGSSGLNGNGTQPRMRDSALF</sequence>